<proteinExistence type="predicted"/>
<dbReference type="EMBL" id="CAEZZE010000084">
    <property type="protein sequence ID" value="CAB4751180.1"/>
    <property type="molecule type" value="Genomic_DNA"/>
</dbReference>
<reference evidence="1" key="1">
    <citation type="submission" date="2020-05" db="EMBL/GenBank/DDBJ databases">
        <authorList>
            <person name="Chiriac C."/>
            <person name="Salcher M."/>
            <person name="Ghai R."/>
            <person name="Kavagutti S V."/>
        </authorList>
    </citation>
    <scope>NUCLEOTIDE SEQUENCE</scope>
</reference>
<sequence length="85" mass="9581">MLRTHSDVIVSGGFYAFDMSANLKRRKRLRTLVCPQCGALGLKRIIYGMPDEDFPFEKYIVGGCIMSEADIGCTKCDWVGIWSEL</sequence>
<evidence type="ECO:0000313" key="1">
    <source>
        <dbReference type="EMBL" id="CAB4751180.1"/>
    </source>
</evidence>
<gene>
    <name evidence="1" type="ORF">UFOPK2827_00563</name>
</gene>
<organism evidence="1">
    <name type="scientific">freshwater metagenome</name>
    <dbReference type="NCBI Taxonomy" id="449393"/>
    <lineage>
        <taxon>unclassified sequences</taxon>
        <taxon>metagenomes</taxon>
        <taxon>ecological metagenomes</taxon>
    </lineage>
</organism>
<protein>
    <submittedName>
        <fullName evidence="1">Unannotated protein</fullName>
    </submittedName>
</protein>
<name>A0A6J6TUB0_9ZZZZ</name>
<dbReference type="AlphaFoldDB" id="A0A6J6TUB0"/>
<accession>A0A6J6TUB0</accession>